<accession>A0A1N7E7C2</accession>
<dbReference type="AlphaFoldDB" id="A0A1N7E7C2"/>
<gene>
    <name evidence="1" type="ORF">SAMN05421752_103268</name>
</gene>
<dbReference type="EMBL" id="FTNR01000003">
    <property type="protein sequence ID" value="SIR83961.1"/>
    <property type="molecule type" value="Genomic_DNA"/>
</dbReference>
<reference evidence="2" key="1">
    <citation type="submission" date="2017-01" db="EMBL/GenBank/DDBJ databases">
        <authorList>
            <person name="Varghese N."/>
            <person name="Submissions S."/>
        </authorList>
    </citation>
    <scope>NUCLEOTIDE SEQUENCE [LARGE SCALE GENOMIC DNA]</scope>
    <source>
        <strain evidence="2">type strain: HArc-</strain>
    </source>
</reference>
<keyword evidence="2" id="KW-1185">Reference proteome</keyword>
<evidence type="ECO:0000313" key="1">
    <source>
        <dbReference type="EMBL" id="SIR83961.1"/>
    </source>
</evidence>
<organism evidence="1 2">
    <name type="scientific">Natronorubrum thiooxidans</name>
    <dbReference type="NCBI Taxonomy" id="308853"/>
    <lineage>
        <taxon>Archaea</taxon>
        <taxon>Methanobacteriati</taxon>
        <taxon>Methanobacteriota</taxon>
        <taxon>Stenosarchaea group</taxon>
        <taxon>Halobacteria</taxon>
        <taxon>Halobacteriales</taxon>
        <taxon>Natrialbaceae</taxon>
        <taxon>Natronorubrum</taxon>
    </lineage>
</organism>
<evidence type="ECO:0000313" key="2">
    <source>
        <dbReference type="Proteomes" id="UP000185936"/>
    </source>
</evidence>
<proteinExistence type="predicted"/>
<protein>
    <submittedName>
        <fullName evidence="1">Uncharacterized protein</fullName>
    </submittedName>
</protein>
<name>A0A1N7E7C2_9EURY</name>
<dbReference type="Proteomes" id="UP000185936">
    <property type="component" value="Unassembled WGS sequence"/>
</dbReference>
<sequence length="82" mass="8836">MLQNLLSEPLTDPLKALVECVSNASPGSLALVSVDHVTDCFRRPNAVGIADRRIAVRVSENPVVADQKIEHPKAITRPLNAP</sequence>